<dbReference type="Proteomes" id="UP001059596">
    <property type="component" value="Unassembled WGS sequence"/>
</dbReference>
<dbReference type="CDD" id="cd12455">
    <property type="entry name" value="RRM_like_Smg4_UPF3"/>
    <property type="match status" value="1"/>
</dbReference>
<accession>A0A9Q0BP99</accession>
<dbReference type="GO" id="GO:0000184">
    <property type="term" value="P:nuclear-transcribed mRNA catabolic process, nonsense-mediated decay"/>
    <property type="evidence" value="ECO:0007669"/>
    <property type="project" value="UniProtKB-KW"/>
</dbReference>
<name>A0A9Q0BP99_9MUSC</name>
<feature type="compositionally biased region" description="Basic and acidic residues" evidence="5">
    <location>
        <begin position="1058"/>
        <end position="1079"/>
    </location>
</feature>
<dbReference type="Gene3D" id="3.30.70.330">
    <property type="match status" value="1"/>
</dbReference>
<evidence type="ECO:0000256" key="4">
    <source>
        <dbReference type="RuleBase" id="RU003876"/>
    </source>
</evidence>
<feature type="region of interest" description="Disordered" evidence="5">
    <location>
        <begin position="322"/>
        <end position="361"/>
    </location>
</feature>
<dbReference type="InterPro" id="IPR035979">
    <property type="entry name" value="RBD_domain_sf"/>
</dbReference>
<feature type="compositionally biased region" description="Basic and acidic residues" evidence="5">
    <location>
        <begin position="1131"/>
        <end position="1145"/>
    </location>
</feature>
<evidence type="ECO:0000313" key="7">
    <source>
        <dbReference type="Proteomes" id="UP001059596"/>
    </source>
</evidence>
<comment type="caution">
    <text evidence="6">The sequence shown here is derived from an EMBL/GenBank/DDBJ whole genome shotgun (WGS) entry which is preliminary data.</text>
</comment>
<evidence type="ECO:0000313" key="6">
    <source>
        <dbReference type="EMBL" id="KAI8039737.1"/>
    </source>
</evidence>
<dbReference type="GO" id="GO:0106370">
    <property type="term" value="F:protein-L-histidine N-pros-methyltransferase activity"/>
    <property type="evidence" value="ECO:0007669"/>
    <property type="project" value="InterPro"/>
</dbReference>
<dbReference type="GO" id="GO:0003676">
    <property type="term" value="F:nucleic acid binding"/>
    <property type="evidence" value="ECO:0007669"/>
    <property type="project" value="InterPro"/>
</dbReference>
<reference evidence="6" key="1">
    <citation type="journal article" date="2023" name="Genome Biol. Evol.">
        <title>Long-read-based Genome Assembly of Drosophila gunungcola Reveals Fewer Chemosensory Genes in Flower-breeding Species.</title>
        <authorList>
            <person name="Negi A."/>
            <person name="Liao B.Y."/>
            <person name="Yeh S.D."/>
        </authorList>
    </citation>
    <scope>NUCLEOTIDE SEQUENCE</scope>
    <source>
        <strain evidence="6">Sukarami</strain>
    </source>
</reference>
<dbReference type="GO" id="GO:0005634">
    <property type="term" value="C:nucleus"/>
    <property type="evidence" value="ECO:0007669"/>
    <property type="project" value="UniProtKB-SubCell"/>
</dbReference>
<dbReference type="SUPFAM" id="SSF143113">
    <property type="entry name" value="NAP-like"/>
    <property type="match status" value="1"/>
</dbReference>
<dbReference type="InterPro" id="IPR007884">
    <property type="entry name" value="METL9"/>
</dbReference>
<feature type="region of interest" description="Disordered" evidence="5">
    <location>
        <begin position="1"/>
        <end position="26"/>
    </location>
</feature>
<feature type="compositionally biased region" description="Polar residues" evidence="5">
    <location>
        <begin position="352"/>
        <end position="361"/>
    </location>
</feature>
<dbReference type="AlphaFoldDB" id="A0A9Q0BP99"/>
<feature type="compositionally biased region" description="Basic residues" evidence="5">
    <location>
        <begin position="1119"/>
        <end position="1130"/>
    </location>
</feature>
<dbReference type="Pfam" id="PF05219">
    <property type="entry name" value="DREV"/>
    <property type="match status" value="1"/>
</dbReference>
<dbReference type="GO" id="GO:0006334">
    <property type="term" value="P:nucleosome assembly"/>
    <property type="evidence" value="ECO:0007669"/>
    <property type="project" value="InterPro"/>
</dbReference>
<dbReference type="Gene3D" id="1.20.5.1500">
    <property type="match status" value="1"/>
</dbReference>
<feature type="compositionally biased region" description="Low complexity" evidence="5">
    <location>
        <begin position="1149"/>
        <end position="1163"/>
    </location>
</feature>
<dbReference type="Pfam" id="PF00956">
    <property type="entry name" value="NAP"/>
    <property type="match status" value="1"/>
</dbReference>
<feature type="compositionally biased region" description="Polar residues" evidence="5">
    <location>
        <begin position="1018"/>
        <end position="1027"/>
    </location>
</feature>
<protein>
    <recommendedName>
        <fullName evidence="8">Nucleosome assembly protein 1-like 1</fullName>
    </recommendedName>
</protein>
<dbReference type="EMBL" id="JAMKOV010000005">
    <property type="protein sequence ID" value="KAI8039737.1"/>
    <property type="molecule type" value="Genomic_DNA"/>
</dbReference>
<dbReference type="InterPro" id="IPR012677">
    <property type="entry name" value="Nucleotide-bd_a/b_plait_sf"/>
</dbReference>
<dbReference type="Gene3D" id="3.40.50.150">
    <property type="entry name" value="Vaccinia Virus protein VP39"/>
    <property type="match status" value="1"/>
</dbReference>
<dbReference type="PANTHER" id="PTHR11875">
    <property type="entry name" value="TESTIS-SPECIFIC Y-ENCODED PROTEIN"/>
    <property type="match status" value="1"/>
</dbReference>
<organism evidence="6 7">
    <name type="scientific">Drosophila gunungcola</name>
    <name type="common">fruit fly</name>
    <dbReference type="NCBI Taxonomy" id="103775"/>
    <lineage>
        <taxon>Eukaryota</taxon>
        <taxon>Metazoa</taxon>
        <taxon>Ecdysozoa</taxon>
        <taxon>Arthropoda</taxon>
        <taxon>Hexapoda</taxon>
        <taxon>Insecta</taxon>
        <taxon>Pterygota</taxon>
        <taxon>Neoptera</taxon>
        <taxon>Endopterygota</taxon>
        <taxon>Diptera</taxon>
        <taxon>Brachycera</taxon>
        <taxon>Muscomorpha</taxon>
        <taxon>Ephydroidea</taxon>
        <taxon>Drosophilidae</taxon>
        <taxon>Drosophila</taxon>
        <taxon>Sophophora</taxon>
    </lineage>
</organism>
<dbReference type="SUPFAM" id="SSF53335">
    <property type="entry name" value="S-adenosyl-L-methionine-dependent methyltransferases"/>
    <property type="match status" value="1"/>
</dbReference>
<feature type="compositionally biased region" description="Acidic residues" evidence="5">
    <location>
        <begin position="322"/>
        <end position="343"/>
    </location>
</feature>
<dbReference type="FunFam" id="1.20.5.1500:FF:000001">
    <property type="entry name" value="Nucleosome assembly protein 1-like 1"/>
    <property type="match status" value="1"/>
</dbReference>
<comment type="similarity">
    <text evidence="2 4">Belongs to the nucleosome assembly protein (NAP) family.</text>
</comment>
<feature type="compositionally biased region" description="Basic and acidic residues" evidence="5">
    <location>
        <begin position="900"/>
        <end position="929"/>
    </location>
</feature>
<dbReference type="InterPro" id="IPR037231">
    <property type="entry name" value="NAP-like_sf"/>
</dbReference>
<keyword evidence="3" id="KW-0539">Nucleus</keyword>
<dbReference type="InterPro" id="IPR029063">
    <property type="entry name" value="SAM-dependent_MTases_sf"/>
</dbReference>
<sequence length="1163" mass="132457">MDAPPEGNVDTESCNEIEDEKSGSDCQSMPAYMNSVLRRQYLQEMVKTLPAPVQNRIVCLKNLQLEHLKIEAEFFEEVYKLEQKYQIQYQPLFDKRKEIVEGKEKPNWKEPEPDTENEADGEHFREALKSLKSIPQDAKGIPGFWLTVFRNTAILSEMVQPHDEPAMQKLIDISIKYDDGHSYTLEFHFDKNEYFTNSVLTKQYVLKSTVDPDDPFAFEGPEIYKCTGCTINWEKKMNLTVKTIRKKQKHKERGAVRTIVKQVPTDSFFNFFNPPEVPTDKEEIDDESQQILATDFEIGHFLRARIIPKAVLYYTGDIVDDEDDEDEEEFDENEEDEYDDDDAPPAKGHNKPTGNKKQSPNDCPNHCALMVSQRKCDQSSQCSHWMIISPLLYVFLHTGHDDWLVQGGHSSMLESPNSFFSVGFRPHFWHRVQNEHFQLPSNIFLSLVKSLSMLRFRQRSLEMLGSTSWRPLPRVPRFLFICDITPMRCRTNLPLLPRTFERHTFFLPVGSFCSSSPNGSIAKFVPLEPDATTVSWLERTKALSANIWTHLWHALARSILQFFMTQTDINGFLKRGSMFILSEDQFRKLLVAGGFQPASGDEPVTLLDIGAGDGEISLRVANTVSELSGSAGLRVFATEASWTMRDRLKKLNFNVITEIGGLQNLELILCLNLLEDINLALAPNGRAVVALVLPYMHYVETNTSHLPLRPLLENNGRQASFEEEAARFMELLESCGFRVESWTKAPYLCEGDLHHNEIVMRHLPPTMTEADFLDQVGPLPENDTYYYCPADWSLGQEATCRAYIDMSMKDIADVLQFRDRFDGYVFVDTKGVEYVAIVDKVNTIESEPHYQEFIQRLADEREEASRMGDVKIDFCFDRRADEKVKSTPLLQYLANKKEKRREEARKRNEEKRKQREEQKQQSDATKSKESAGAGGDTKKPAGNNANAKKDGKETPASAAQGNDAAKTSRSKRRTERDQRRREEHEKRKLAQRDKKKPEEAKDSAQLPTTSRAAEDCQGKTTTENSEVTEAVKKFIQAAGGGAKDKGTSAKAQDTAAEEAIKAARFRDSEERRIRNKDRPSIAIYQPKARNRIGSDDLPQGTGKDCSDGEASVVEEKSAKKNKRSNRRNKSKPQEVKEENQDEARRVSKSSESSNSANSTKAVK</sequence>
<evidence type="ECO:0000256" key="3">
    <source>
        <dbReference type="ARBA" id="ARBA00023242"/>
    </source>
</evidence>
<proteinExistence type="inferred from homology"/>
<dbReference type="InterPro" id="IPR002164">
    <property type="entry name" value="NAP_family"/>
</dbReference>
<dbReference type="FunFam" id="3.30.1120.90:FF:000001">
    <property type="entry name" value="Nucleosome assembly protein 1-like 1"/>
    <property type="match status" value="1"/>
</dbReference>
<evidence type="ECO:0000256" key="2">
    <source>
        <dbReference type="ARBA" id="ARBA00009947"/>
    </source>
</evidence>
<evidence type="ECO:0000256" key="5">
    <source>
        <dbReference type="SAM" id="MobiDB-lite"/>
    </source>
</evidence>
<feature type="region of interest" description="Disordered" evidence="5">
    <location>
        <begin position="891"/>
        <end position="1163"/>
    </location>
</feature>
<evidence type="ECO:0008006" key="8">
    <source>
        <dbReference type="Google" id="ProtNLM"/>
    </source>
</evidence>
<feature type="compositionally biased region" description="Basic and acidic residues" evidence="5">
    <location>
        <begin position="974"/>
        <end position="1002"/>
    </location>
</feature>
<dbReference type="Gene3D" id="3.30.1120.90">
    <property type="entry name" value="Nucleosome assembly protein"/>
    <property type="match status" value="1"/>
</dbReference>
<comment type="subcellular location">
    <subcellularLocation>
        <location evidence="1">Nucleus</location>
    </subcellularLocation>
</comment>
<dbReference type="FunFam" id="3.30.70.330:FF:000717">
    <property type="entry name" value="regulator of nonsense transcripts 3B"/>
    <property type="match status" value="1"/>
</dbReference>
<gene>
    <name evidence="6" type="ORF">M5D96_007159</name>
</gene>
<dbReference type="SUPFAM" id="SSF54928">
    <property type="entry name" value="RNA-binding domain, RBD"/>
    <property type="match status" value="1"/>
</dbReference>
<keyword evidence="7" id="KW-1185">Reference proteome</keyword>
<evidence type="ECO:0000256" key="1">
    <source>
        <dbReference type="ARBA" id="ARBA00004123"/>
    </source>
</evidence>